<dbReference type="AlphaFoldDB" id="A0A8J2Z084"/>
<organism evidence="1 2">
    <name type="scientific">Aliidongia dinghuensis</name>
    <dbReference type="NCBI Taxonomy" id="1867774"/>
    <lineage>
        <taxon>Bacteria</taxon>
        <taxon>Pseudomonadati</taxon>
        <taxon>Pseudomonadota</taxon>
        <taxon>Alphaproteobacteria</taxon>
        <taxon>Rhodospirillales</taxon>
        <taxon>Dongiaceae</taxon>
        <taxon>Aliidongia</taxon>
    </lineage>
</organism>
<reference evidence="1" key="2">
    <citation type="submission" date="2020-09" db="EMBL/GenBank/DDBJ databases">
        <authorList>
            <person name="Sun Q."/>
            <person name="Zhou Y."/>
        </authorList>
    </citation>
    <scope>NUCLEOTIDE SEQUENCE</scope>
    <source>
        <strain evidence="1">CGMCC 1.15725</strain>
    </source>
</reference>
<dbReference type="RefSeq" id="WP_189050987.1">
    <property type="nucleotide sequence ID" value="NZ_BMJQ01000015.1"/>
</dbReference>
<gene>
    <name evidence="1" type="ORF">GCM10011611_51070</name>
</gene>
<name>A0A8J2Z084_9PROT</name>
<comment type="caution">
    <text evidence="1">The sequence shown here is derived from an EMBL/GenBank/DDBJ whole genome shotgun (WGS) entry which is preliminary data.</text>
</comment>
<keyword evidence="2" id="KW-1185">Reference proteome</keyword>
<sequence length="388" mass="43792">MASNKKTVLVLHLAGQIPLAGIAWQALHYVLGLRRLGYDVWYIEDSGANPYDPRQFSIVEDCSYNVQFVKTMMERFDLGDRWAYWDAAKDEVHGISKERLMALYGEASALFNLCGATRLREEHLKCPVRIFVDTDPVFEQAKVASGNAESLEYLGLHTHHFTYGENLGNEDCKVPIVKFDWRKTRPPVLVDLWDAGCVAAGPFYSSIATWENKGKDIEVGGETYRWSKHVNFLKYLDLPRAVMQPFRLAMTPPTPDVAERVRDGGWDIVDPVPVSADMQSYRDFVVTSRGEFTVAKDIYVRPNSGWFSDRSVCYLAAGRPVITQETGFSKFIETGKGLFPFSSLEEVRDAVARINTDYAQHSIGAIEVANEFFDAHTVLSKMVEEVGF</sequence>
<dbReference type="EMBL" id="BMJQ01000015">
    <property type="protein sequence ID" value="GGF38462.1"/>
    <property type="molecule type" value="Genomic_DNA"/>
</dbReference>
<evidence type="ECO:0008006" key="3">
    <source>
        <dbReference type="Google" id="ProtNLM"/>
    </source>
</evidence>
<proteinExistence type="predicted"/>
<accession>A0A8J2Z084</accession>
<evidence type="ECO:0000313" key="1">
    <source>
        <dbReference type="EMBL" id="GGF38462.1"/>
    </source>
</evidence>
<protein>
    <recommendedName>
        <fullName evidence="3">Glycosyltransferase family 1 protein</fullName>
    </recommendedName>
</protein>
<evidence type="ECO:0000313" key="2">
    <source>
        <dbReference type="Proteomes" id="UP000646365"/>
    </source>
</evidence>
<dbReference type="Proteomes" id="UP000646365">
    <property type="component" value="Unassembled WGS sequence"/>
</dbReference>
<reference evidence="1" key="1">
    <citation type="journal article" date="2014" name="Int. J. Syst. Evol. Microbiol.">
        <title>Complete genome sequence of Corynebacterium casei LMG S-19264T (=DSM 44701T), isolated from a smear-ripened cheese.</title>
        <authorList>
            <consortium name="US DOE Joint Genome Institute (JGI-PGF)"/>
            <person name="Walter F."/>
            <person name="Albersmeier A."/>
            <person name="Kalinowski J."/>
            <person name="Ruckert C."/>
        </authorList>
    </citation>
    <scope>NUCLEOTIDE SEQUENCE</scope>
    <source>
        <strain evidence="1">CGMCC 1.15725</strain>
    </source>
</reference>